<proteinExistence type="predicted"/>
<dbReference type="Proteomes" id="UP000762676">
    <property type="component" value="Unassembled WGS sequence"/>
</dbReference>
<protein>
    <submittedName>
        <fullName evidence="2">Uncharacterized protein</fullName>
    </submittedName>
</protein>
<reference evidence="2 3" key="1">
    <citation type="journal article" date="2021" name="Elife">
        <title>Chloroplast acquisition without the gene transfer in kleptoplastic sea slugs, Plakobranchus ocellatus.</title>
        <authorList>
            <person name="Maeda T."/>
            <person name="Takahashi S."/>
            <person name="Yoshida T."/>
            <person name="Shimamura S."/>
            <person name="Takaki Y."/>
            <person name="Nagai Y."/>
            <person name="Toyoda A."/>
            <person name="Suzuki Y."/>
            <person name="Arimoto A."/>
            <person name="Ishii H."/>
            <person name="Satoh N."/>
            <person name="Nishiyama T."/>
            <person name="Hasebe M."/>
            <person name="Maruyama T."/>
            <person name="Minagawa J."/>
            <person name="Obokata J."/>
            <person name="Shigenobu S."/>
        </authorList>
    </citation>
    <scope>NUCLEOTIDE SEQUENCE [LARGE SCALE GENOMIC DNA]</scope>
</reference>
<name>A0AAV4HFW2_9GAST</name>
<keyword evidence="1" id="KW-0812">Transmembrane</keyword>
<dbReference type="AlphaFoldDB" id="A0AAV4HFW2"/>
<keyword evidence="3" id="KW-1185">Reference proteome</keyword>
<feature type="transmembrane region" description="Helical" evidence="1">
    <location>
        <begin position="55"/>
        <end position="74"/>
    </location>
</feature>
<dbReference type="EMBL" id="BMAT01012674">
    <property type="protein sequence ID" value="GFR96746.1"/>
    <property type="molecule type" value="Genomic_DNA"/>
</dbReference>
<accession>A0AAV4HFW2</accession>
<sequence length="124" mass="13214">MSASSMIRTFDLVIAASASTALPLRETQLIPCRHGSDHTIGRKVGVNLYVITKEVVVVVVAVVVSIVVVVVLVIEDVVVVVVVVVGCLNIFNVPVNLEVISEMAAGRGYIRDGARNNGKRYATL</sequence>
<comment type="caution">
    <text evidence="2">The sequence shown here is derived from an EMBL/GenBank/DDBJ whole genome shotgun (WGS) entry which is preliminary data.</text>
</comment>
<evidence type="ECO:0000256" key="1">
    <source>
        <dbReference type="SAM" id="Phobius"/>
    </source>
</evidence>
<keyword evidence="1" id="KW-1133">Transmembrane helix</keyword>
<evidence type="ECO:0000313" key="3">
    <source>
        <dbReference type="Proteomes" id="UP000762676"/>
    </source>
</evidence>
<gene>
    <name evidence="2" type="ORF">ElyMa_006306100</name>
</gene>
<feature type="transmembrane region" description="Helical" evidence="1">
    <location>
        <begin position="80"/>
        <end position="101"/>
    </location>
</feature>
<evidence type="ECO:0000313" key="2">
    <source>
        <dbReference type="EMBL" id="GFR96746.1"/>
    </source>
</evidence>
<organism evidence="2 3">
    <name type="scientific">Elysia marginata</name>
    <dbReference type="NCBI Taxonomy" id="1093978"/>
    <lineage>
        <taxon>Eukaryota</taxon>
        <taxon>Metazoa</taxon>
        <taxon>Spiralia</taxon>
        <taxon>Lophotrochozoa</taxon>
        <taxon>Mollusca</taxon>
        <taxon>Gastropoda</taxon>
        <taxon>Heterobranchia</taxon>
        <taxon>Euthyneura</taxon>
        <taxon>Panpulmonata</taxon>
        <taxon>Sacoglossa</taxon>
        <taxon>Placobranchoidea</taxon>
        <taxon>Plakobranchidae</taxon>
        <taxon>Elysia</taxon>
    </lineage>
</organism>
<keyword evidence="1" id="KW-0472">Membrane</keyword>